<evidence type="ECO:0000256" key="3">
    <source>
        <dbReference type="ARBA" id="ARBA00022448"/>
    </source>
</evidence>
<dbReference type="EMBL" id="JALHBS010000069">
    <property type="protein sequence ID" value="MCP3055791.1"/>
    <property type="molecule type" value="Genomic_DNA"/>
</dbReference>
<gene>
    <name evidence="9" type="ORF">MJ956_11655</name>
</gene>
<evidence type="ECO:0000256" key="2">
    <source>
        <dbReference type="ARBA" id="ARBA00008472"/>
    </source>
</evidence>
<reference evidence="9" key="1">
    <citation type="submission" date="2022-03" db="EMBL/GenBank/DDBJ databases">
        <title>Aurantimonas Liuensis sp. Nov., isolated from the hadal seawater of the Mariana Trench.</title>
        <authorList>
            <person name="Liu R."/>
        </authorList>
    </citation>
    <scope>NUCLEOTIDE SEQUENCE</scope>
    <source>
        <strain evidence="9">LRZ36</strain>
    </source>
</reference>
<feature type="transmembrane region" description="Helical" evidence="8">
    <location>
        <begin position="109"/>
        <end position="128"/>
    </location>
</feature>
<protein>
    <recommendedName>
        <fullName evidence="7">NADH-quinone oxidoreductase subunit</fullName>
        <ecNumber evidence="7">7.1.1.-</ecNumber>
    </recommendedName>
</protein>
<dbReference type="GO" id="GO:0008137">
    <property type="term" value="F:NADH dehydrogenase (ubiquinone) activity"/>
    <property type="evidence" value="ECO:0007669"/>
    <property type="project" value="InterPro"/>
</dbReference>
<evidence type="ECO:0000313" key="10">
    <source>
        <dbReference type="Proteomes" id="UP001155220"/>
    </source>
</evidence>
<sequence length="136" mass="15050">MTIARTDTAQSETGTGEEIALEGLAGAMIIAFFAASIAAVVRFAPAGFAASLTEPQKTPFLGGGAPDTHAWQRYHVRYYPMTLLFIAFEMEMMFMYPWAVVFVEEGGKAMMEMGMFLAILSVGIVYGWREGIFRWQ</sequence>
<comment type="function">
    <text evidence="7">NDH-1 shuttles electrons from NADH, via FMN and iron-sulfur (Fe-S) centers, to quinones in the respiratory chain.</text>
</comment>
<keyword evidence="7" id="KW-0520">NAD</keyword>
<evidence type="ECO:0000256" key="5">
    <source>
        <dbReference type="ARBA" id="ARBA00022989"/>
    </source>
</evidence>
<dbReference type="Proteomes" id="UP001155220">
    <property type="component" value="Unassembled WGS sequence"/>
</dbReference>
<comment type="subcellular location">
    <subcellularLocation>
        <location evidence="7">Cell membrane</location>
        <topology evidence="7">Multi-pass membrane protein</topology>
    </subcellularLocation>
    <subcellularLocation>
        <location evidence="1">Membrane</location>
    </subcellularLocation>
</comment>
<keyword evidence="10" id="KW-1185">Reference proteome</keyword>
<keyword evidence="5 8" id="KW-1133">Transmembrane helix</keyword>
<dbReference type="GO" id="GO:0048038">
    <property type="term" value="F:quinone binding"/>
    <property type="evidence" value="ECO:0007669"/>
    <property type="project" value="UniProtKB-KW"/>
</dbReference>
<comment type="similarity">
    <text evidence="2 7">Belongs to the complex I subunit 3 family.</text>
</comment>
<comment type="catalytic activity">
    <reaction evidence="7">
        <text>a quinone + NADH + 5 H(+)(in) = a quinol + NAD(+) + 4 H(+)(out)</text>
        <dbReference type="Rhea" id="RHEA:57888"/>
        <dbReference type="ChEBI" id="CHEBI:15378"/>
        <dbReference type="ChEBI" id="CHEBI:24646"/>
        <dbReference type="ChEBI" id="CHEBI:57540"/>
        <dbReference type="ChEBI" id="CHEBI:57945"/>
        <dbReference type="ChEBI" id="CHEBI:132124"/>
    </reaction>
</comment>
<evidence type="ECO:0000313" key="9">
    <source>
        <dbReference type="EMBL" id="MCP3055791.1"/>
    </source>
</evidence>
<feature type="transmembrane region" description="Helical" evidence="8">
    <location>
        <begin position="83"/>
        <end position="103"/>
    </location>
</feature>
<proteinExistence type="inferred from homology"/>
<accession>A0A9X2H7P1</accession>
<evidence type="ECO:0000256" key="4">
    <source>
        <dbReference type="ARBA" id="ARBA00022692"/>
    </source>
</evidence>
<dbReference type="InterPro" id="IPR000440">
    <property type="entry name" value="NADH_UbQ/plastoQ_OxRdtase_su3"/>
</dbReference>
<name>A0A9X2H7P1_9HYPH</name>
<dbReference type="GO" id="GO:0005886">
    <property type="term" value="C:plasma membrane"/>
    <property type="evidence" value="ECO:0007669"/>
    <property type="project" value="UniProtKB-SubCell"/>
</dbReference>
<evidence type="ECO:0000256" key="7">
    <source>
        <dbReference type="RuleBase" id="RU003639"/>
    </source>
</evidence>
<keyword evidence="4 7" id="KW-0812">Transmembrane</keyword>
<dbReference type="PANTHER" id="PTHR11058:SF9">
    <property type="entry name" value="NADH-UBIQUINONE OXIDOREDUCTASE CHAIN 3"/>
    <property type="match status" value="1"/>
</dbReference>
<keyword evidence="3" id="KW-0813">Transport</keyword>
<dbReference type="InterPro" id="IPR038430">
    <property type="entry name" value="NDAH_ubi_oxred_su3_sf"/>
</dbReference>
<dbReference type="PANTHER" id="PTHR11058">
    <property type="entry name" value="NADH-UBIQUINONE OXIDOREDUCTASE CHAIN 3"/>
    <property type="match status" value="1"/>
</dbReference>
<evidence type="ECO:0000256" key="8">
    <source>
        <dbReference type="SAM" id="Phobius"/>
    </source>
</evidence>
<dbReference type="EC" id="7.1.1.-" evidence="7"/>
<dbReference type="Gene3D" id="1.20.58.1610">
    <property type="entry name" value="NADH:ubiquinone/plastoquinone oxidoreductase, chain 3"/>
    <property type="match status" value="1"/>
</dbReference>
<dbReference type="GO" id="GO:0030964">
    <property type="term" value="C:NADH dehydrogenase complex"/>
    <property type="evidence" value="ECO:0007669"/>
    <property type="project" value="TreeGrafter"/>
</dbReference>
<feature type="transmembrane region" description="Helical" evidence="8">
    <location>
        <begin position="24"/>
        <end position="44"/>
    </location>
</feature>
<keyword evidence="6 8" id="KW-0472">Membrane</keyword>
<dbReference type="Pfam" id="PF00507">
    <property type="entry name" value="Oxidored_q4"/>
    <property type="match status" value="1"/>
</dbReference>
<evidence type="ECO:0000256" key="1">
    <source>
        <dbReference type="ARBA" id="ARBA00004370"/>
    </source>
</evidence>
<keyword evidence="7" id="KW-0874">Quinone</keyword>
<dbReference type="RefSeq" id="WP_253964630.1">
    <property type="nucleotide sequence ID" value="NZ_JALHBS010000069.1"/>
</dbReference>
<evidence type="ECO:0000256" key="6">
    <source>
        <dbReference type="ARBA" id="ARBA00023136"/>
    </source>
</evidence>
<comment type="caution">
    <text evidence="9">The sequence shown here is derived from an EMBL/GenBank/DDBJ whole genome shotgun (WGS) entry which is preliminary data.</text>
</comment>
<organism evidence="9 10">
    <name type="scientific">Aurantimonas marianensis</name>
    <dbReference type="NCBI Taxonomy" id="2920428"/>
    <lineage>
        <taxon>Bacteria</taxon>
        <taxon>Pseudomonadati</taxon>
        <taxon>Pseudomonadota</taxon>
        <taxon>Alphaproteobacteria</taxon>
        <taxon>Hyphomicrobiales</taxon>
        <taxon>Aurantimonadaceae</taxon>
        <taxon>Aurantimonas</taxon>
    </lineage>
</organism>
<dbReference type="AlphaFoldDB" id="A0A9X2H7P1"/>